<comment type="caution">
    <text evidence="1">The sequence shown here is derived from an EMBL/GenBank/DDBJ whole genome shotgun (WGS) entry which is preliminary data.</text>
</comment>
<sequence length="96" mass="10085">MCVQVVEKRKGVYLASGDEGGGDGAALLLRVGLAEHTKVLLSVLWIIVKEKGIFANVTSPTSKAKLRLLFEVAPLGFLVENAGGYTASAAMAHNLC</sequence>
<organism evidence="1 2">
    <name type="scientific">Persea americana</name>
    <name type="common">Avocado</name>
    <dbReference type="NCBI Taxonomy" id="3435"/>
    <lineage>
        <taxon>Eukaryota</taxon>
        <taxon>Viridiplantae</taxon>
        <taxon>Streptophyta</taxon>
        <taxon>Embryophyta</taxon>
        <taxon>Tracheophyta</taxon>
        <taxon>Spermatophyta</taxon>
        <taxon>Magnoliopsida</taxon>
        <taxon>Magnoliidae</taxon>
        <taxon>Laurales</taxon>
        <taxon>Lauraceae</taxon>
        <taxon>Persea</taxon>
    </lineage>
</organism>
<dbReference type="EMBL" id="CM056815">
    <property type="protein sequence ID" value="KAJ8631855.1"/>
    <property type="molecule type" value="Genomic_DNA"/>
</dbReference>
<proteinExistence type="predicted"/>
<accession>A0ACC2LET9</accession>
<name>A0ACC2LET9_PERAE</name>
<evidence type="ECO:0000313" key="2">
    <source>
        <dbReference type="Proteomes" id="UP001234297"/>
    </source>
</evidence>
<gene>
    <name evidence="1" type="ORF">MRB53_025178</name>
</gene>
<reference evidence="1 2" key="1">
    <citation type="journal article" date="2022" name="Hortic Res">
        <title>A haplotype resolved chromosomal level avocado genome allows analysis of novel avocado genes.</title>
        <authorList>
            <person name="Nath O."/>
            <person name="Fletcher S.J."/>
            <person name="Hayward A."/>
            <person name="Shaw L.M."/>
            <person name="Masouleh A.K."/>
            <person name="Furtado A."/>
            <person name="Henry R.J."/>
            <person name="Mitter N."/>
        </authorList>
    </citation>
    <scope>NUCLEOTIDE SEQUENCE [LARGE SCALE GENOMIC DNA]</scope>
    <source>
        <strain evidence="2">cv. Hass</strain>
    </source>
</reference>
<dbReference type="Proteomes" id="UP001234297">
    <property type="component" value="Chromosome 7"/>
</dbReference>
<protein>
    <submittedName>
        <fullName evidence="1">Uncharacterized protein</fullName>
    </submittedName>
</protein>
<evidence type="ECO:0000313" key="1">
    <source>
        <dbReference type="EMBL" id="KAJ8631855.1"/>
    </source>
</evidence>
<keyword evidence="2" id="KW-1185">Reference proteome</keyword>